<feature type="region of interest" description="Disordered" evidence="1">
    <location>
        <begin position="76"/>
        <end position="139"/>
    </location>
</feature>
<feature type="compositionally biased region" description="Low complexity" evidence="1">
    <location>
        <begin position="76"/>
        <end position="97"/>
    </location>
</feature>
<comment type="caution">
    <text evidence="2">The sequence shown here is derived from an EMBL/GenBank/DDBJ whole genome shotgun (WGS) entry which is preliminary data.</text>
</comment>
<keyword evidence="3" id="KW-1185">Reference proteome</keyword>
<feature type="region of interest" description="Disordered" evidence="1">
    <location>
        <begin position="471"/>
        <end position="507"/>
    </location>
</feature>
<reference evidence="2 3" key="1">
    <citation type="journal article" date="2018" name="IMA Fungus">
        <title>IMA Genome-F 9: Draft genome sequence of Annulohypoxylon stygium, Aspergillus mulundensis, Berkeleyomyces basicola (syn. Thielaviopsis basicola), Ceratocystis smalleyi, two Cercospora beticola strains, Coleophoma cylindrospora, Fusarium fracticaudum, Phialophora cf. hyalina, and Morchella septimelata.</title>
        <authorList>
            <person name="Wingfield B.D."/>
            <person name="Bills G.F."/>
            <person name="Dong Y."/>
            <person name="Huang W."/>
            <person name="Nel W.J."/>
            <person name="Swalarsk-Parry B.S."/>
            <person name="Vaghefi N."/>
            <person name="Wilken P.M."/>
            <person name="An Z."/>
            <person name="de Beer Z.W."/>
            <person name="De Vos L."/>
            <person name="Chen L."/>
            <person name="Duong T.A."/>
            <person name="Gao Y."/>
            <person name="Hammerbacher A."/>
            <person name="Kikkert J.R."/>
            <person name="Li Y."/>
            <person name="Li H."/>
            <person name="Li K."/>
            <person name="Li Q."/>
            <person name="Liu X."/>
            <person name="Ma X."/>
            <person name="Naidoo K."/>
            <person name="Pethybridge S.J."/>
            <person name="Sun J."/>
            <person name="Steenkamp E.T."/>
            <person name="van der Nest M.A."/>
            <person name="van Wyk S."/>
            <person name="Wingfield M.J."/>
            <person name="Xiong C."/>
            <person name="Yue Q."/>
            <person name="Zhang X."/>
        </authorList>
    </citation>
    <scope>NUCLEOTIDE SEQUENCE [LARGE SCALE GENOMIC DNA]</scope>
    <source>
        <strain evidence="2 3">BP 5553</strain>
    </source>
</reference>
<dbReference type="GO" id="GO:0000981">
    <property type="term" value="F:DNA-binding transcription factor activity, RNA polymerase II-specific"/>
    <property type="evidence" value="ECO:0007669"/>
    <property type="project" value="InterPro"/>
</dbReference>
<protein>
    <recommendedName>
        <fullName evidence="4">Zn(2)-C6 fungal-type domain-containing protein</fullName>
    </recommendedName>
</protein>
<gene>
    <name evidence="2" type="ORF">BP5553_01580</name>
</gene>
<evidence type="ECO:0000313" key="2">
    <source>
        <dbReference type="EMBL" id="RDL41601.1"/>
    </source>
</evidence>
<feature type="compositionally biased region" description="Polar residues" evidence="1">
    <location>
        <begin position="234"/>
        <end position="245"/>
    </location>
</feature>
<feature type="region of interest" description="Disordered" evidence="1">
    <location>
        <begin position="190"/>
        <end position="245"/>
    </location>
</feature>
<dbReference type="SUPFAM" id="SSF57701">
    <property type="entry name" value="Zn2/Cys6 DNA-binding domain"/>
    <property type="match status" value="1"/>
</dbReference>
<dbReference type="GO" id="GO:0008270">
    <property type="term" value="F:zinc ion binding"/>
    <property type="evidence" value="ECO:0007669"/>
    <property type="project" value="InterPro"/>
</dbReference>
<feature type="compositionally biased region" description="Polar residues" evidence="1">
    <location>
        <begin position="384"/>
        <end position="393"/>
    </location>
</feature>
<feature type="region of interest" description="Disordered" evidence="1">
    <location>
        <begin position="383"/>
        <end position="404"/>
    </location>
</feature>
<dbReference type="Proteomes" id="UP000254866">
    <property type="component" value="Unassembled WGS sequence"/>
</dbReference>
<evidence type="ECO:0000256" key="1">
    <source>
        <dbReference type="SAM" id="MobiDB-lite"/>
    </source>
</evidence>
<evidence type="ECO:0008006" key="4">
    <source>
        <dbReference type="Google" id="ProtNLM"/>
    </source>
</evidence>
<organism evidence="2 3">
    <name type="scientific">Venustampulla echinocandica</name>
    <dbReference type="NCBI Taxonomy" id="2656787"/>
    <lineage>
        <taxon>Eukaryota</taxon>
        <taxon>Fungi</taxon>
        <taxon>Dikarya</taxon>
        <taxon>Ascomycota</taxon>
        <taxon>Pezizomycotina</taxon>
        <taxon>Leotiomycetes</taxon>
        <taxon>Helotiales</taxon>
        <taxon>Pleuroascaceae</taxon>
        <taxon>Venustampulla</taxon>
    </lineage>
</organism>
<evidence type="ECO:0000313" key="3">
    <source>
        <dbReference type="Proteomes" id="UP000254866"/>
    </source>
</evidence>
<dbReference type="RefSeq" id="XP_031874257.1">
    <property type="nucleotide sequence ID" value="XM_032010203.1"/>
</dbReference>
<accession>A0A370U1E9</accession>
<name>A0A370U1E9_9HELO</name>
<dbReference type="OrthoDB" id="4850804at2759"/>
<sequence length="569" mass="61179">MAYASFTITQPFLGAPLQFSPALGSQELEQLIDAYVVGPAAKSDKLSEVTIEFYNHATVDLATGALVRRYDVFPSSPSSSFSPTAYTPSPSSCSATPGDSGYGSIIEMATPPTGSVKGARVSKKQPPLSKSKKETKKTAEIKLPGFTIMTKDGVDVTNSAAKGTKTREQREHAHLMRIMKACDACKKKKVRCDPSHRQGKHHAASVSGSATKKSKSASASSSWRAPSPKVSIPPLSQETTLDSSQDSIMPSFDSALDDFILFPADAMSWDAADMSFASDDISAADDLNQFNFDISDFPVSSVVDQPFEDFSFSQNQIQSPWYFEDVGHLDAPEYGLRAEAAKNHNPLQQPFSTVPGGDLSHFDLDINVDFRLPTLNDGGVDYQSLDNSLSRPTQHQHHSPDSFTNLQLVGGYDSRMMEGDVGVDGGMDGHDGLEQIAKDHRAIARSRESHAPQNSSPISLDITRFKTQQPSLTSSSSLLSSKSPAANTPAPSLSSLSPSSTSTSDSGLMALQSMSVRHRQSLSSGTLYDSALDSAIVARATRGAHAHGDWNQAYMNGWTVFRQAPLILP</sequence>
<dbReference type="GeneID" id="43594429"/>
<dbReference type="AlphaFoldDB" id="A0A370U1E9"/>
<dbReference type="EMBL" id="NPIC01000001">
    <property type="protein sequence ID" value="RDL41601.1"/>
    <property type="molecule type" value="Genomic_DNA"/>
</dbReference>
<proteinExistence type="predicted"/>
<dbReference type="InterPro" id="IPR036864">
    <property type="entry name" value="Zn2-C6_fun-type_DNA-bd_sf"/>
</dbReference>
<feature type="compositionally biased region" description="Low complexity" evidence="1">
    <location>
        <begin position="204"/>
        <end position="227"/>
    </location>
</feature>